<dbReference type="RefSeq" id="XP_022747979.1">
    <property type="nucleotide sequence ID" value="XM_022892244.1"/>
</dbReference>
<dbReference type="PROSITE" id="PS00086">
    <property type="entry name" value="CYTOCHROME_P450"/>
    <property type="match status" value="1"/>
</dbReference>
<dbReference type="SUPFAM" id="SSF48264">
    <property type="entry name" value="Cytochrome P450"/>
    <property type="match status" value="1"/>
</dbReference>
<dbReference type="OrthoDB" id="2789670at2759"/>
<evidence type="ECO:0000313" key="9">
    <source>
        <dbReference type="Proteomes" id="UP000515121"/>
    </source>
</evidence>
<dbReference type="PANTHER" id="PTHR47947">
    <property type="entry name" value="CYTOCHROME P450 82C3-RELATED"/>
    <property type="match status" value="1"/>
</dbReference>
<proteinExistence type="inferred from homology"/>
<evidence type="ECO:0000256" key="2">
    <source>
        <dbReference type="ARBA" id="ARBA00022617"/>
    </source>
</evidence>
<dbReference type="Proteomes" id="UP000515121">
    <property type="component" value="Unplaced"/>
</dbReference>
<dbReference type="GeneID" id="111297573"/>
<dbReference type="InterPro" id="IPR036396">
    <property type="entry name" value="Cyt_P450_sf"/>
</dbReference>
<evidence type="ECO:0000256" key="8">
    <source>
        <dbReference type="RuleBase" id="RU000461"/>
    </source>
</evidence>
<protein>
    <submittedName>
        <fullName evidence="10">Cytochrome P450 81D1-like</fullName>
    </submittedName>
</protein>
<dbReference type="InterPro" id="IPR050651">
    <property type="entry name" value="Plant_Cytochrome_P450_Monoox"/>
</dbReference>
<keyword evidence="4 8" id="KW-0560">Oxidoreductase</keyword>
<dbReference type="GO" id="GO:0016705">
    <property type="term" value="F:oxidoreductase activity, acting on paired donors, with incorporation or reduction of molecular oxygen"/>
    <property type="evidence" value="ECO:0007669"/>
    <property type="project" value="InterPro"/>
</dbReference>
<keyword evidence="5 7" id="KW-0408">Iron</keyword>
<keyword evidence="9" id="KW-1185">Reference proteome</keyword>
<reference evidence="10" key="1">
    <citation type="submission" date="2025-08" db="UniProtKB">
        <authorList>
            <consortium name="RefSeq"/>
        </authorList>
    </citation>
    <scope>IDENTIFICATION</scope>
    <source>
        <tissue evidence="10">Fruit stalk</tissue>
    </source>
</reference>
<organism evidence="9 10">
    <name type="scientific">Durio zibethinus</name>
    <name type="common">Durian</name>
    <dbReference type="NCBI Taxonomy" id="66656"/>
    <lineage>
        <taxon>Eukaryota</taxon>
        <taxon>Viridiplantae</taxon>
        <taxon>Streptophyta</taxon>
        <taxon>Embryophyta</taxon>
        <taxon>Tracheophyta</taxon>
        <taxon>Spermatophyta</taxon>
        <taxon>Magnoliopsida</taxon>
        <taxon>eudicotyledons</taxon>
        <taxon>Gunneridae</taxon>
        <taxon>Pentapetalae</taxon>
        <taxon>rosids</taxon>
        <taxon>malvids</taxon>
        <taxon>Malvales</taxon>
        <taxon>Malvaceae</taxon>
        <taxon>Helicteroideae</taxon>
        <taxon>Durio</taxon>
    </lineage>
</organism>
<dbReference type="InterPro" id="IPR001128">
    <property type="entry name" value="Cyt_P450"/>
</dbReference>
<evidence type="ECO:0000256" key="4">
    <source>
        <dbReference type="ARBA" id="ARBA00023002"/>
    </source>
</evidence>
<sequence length="130" mass="14635">MGSSDHCTLGGYHIPKDTMLLVNAWAIHRDPKLWDEPTSFKPDRFENGEIDHETNYKLMPFGLGRRSCPGMDLARRAVGLVLGSLIQCFEWKRVGQKEIDMTEGKGVTMPKAEPLEALCKARNMANKLMS</sequence>
<dbReference type="GO" id="GO:0020037">
    <property type="term" value="F:heme binding"/>
    <property type="evidence" value="ECO:0007669"/>
    <property type="project" value="InterPro"/>
</dbReference>
<evidence type="ECO:0000256" key="3">
    <source>
        <dbReference type="ARBA" id="ARBA00022723"/>
    </source>
</evidence>
<keyword evidence="2 7" id="KW-0349">Heme</keyword>
<dbReference type="InterPro" id="IPR017972">
    <property type="entry name" value="Cyt_P450_CS"/>
</dbReference>
<dbReference type="GO" id="GO:0004497">
    <property type="term" value="F:monooxygenase activity"/>
    <property type="evidence" value="ECO:0007669"/>
    <property type="project" value="UniProtKB-KW"/>
</dbReference>
<dbReference type="KEGG" id="dzi:111297573"/>
<dbReference type="GO" id="GO:0005506">
    <property type="term" value="F:iron ion binding"/>
    <property type="evidence" value="ECO:0007669"/>
    <property type="project" value="InterPro"/>
</dbReference>
<dbReference type="PANTHER" id="PTHR47947:SF24">
    <property type="entry name" value="ISOFLAVONE 2'-HYDROXYLASE-LIKE"/>
    <property type="match status" value="1"/>
</dbReference>
<comment type="cofactor">
    <cofactor evidence="7">
        <name>heme</name>
        <dbReference type="ChEBI" id="CHEBI:30413"/>
    </cofactor>
</comment>
<evidence type="ECO:0000256" key="1">
    <source>
        <dbReference type="ARBA" id="ARBA00010617"/>
    </source>
</evidence>
<dbReference type="AlphaFoldDB" id="A0A6P5Z5I0"/>
<accession>A0A6P5Z5I0</accession>
<dbReference type="Pfam" id="PF00067">
    <property type="entry name" value="p450"/>
    <property type="match status" value="1"/>
</dbReference>
<evidence type="ECO:0000256" key="6">
    <source>
        <dbReference type="ARBA" id="ARBA00023033"/>
    </source>
</evidence>
<name>A0A6P5Z5I0_DURZI</name>
<dbReference type="InterPro" id="IPR002401">
    <property type="entry name" value="Cyt_P450_E_grp-I"/>
</dbReference>
<feature type="binding site" description="axial binding residue" evidence="7">
    <location>
        <position position="68"/>
    </location>
    <ligand>
        <name>heme</name>
        <dbReference type="ChEBI" id="CHEBI:30413"/>
    </ligand>
    <ligandPart>
        <name>Fe</name>
        <dbReference type="ChEBI" id="CHEBI:18248"/>
    </ligandPart>
</feature>
<evidence type="ECO:0000313" key="10">
    <source>
        <dbReference type="RefSeq" id="XP_022747979.1"/>
    </source>
</evidence>
<dbReference type="PRINTS" id="PR00463">
    <property type="entry name" value="EP450I"/>
</dbReference>
<evidence type="ECO:0000256" key="5">
    <source>
        <dbReference type="ARBA" id="ARBA00023004"/>
    </source>
</evidence>
<comment type="similarity">
    <text evidence="1 8">Belongs to the cytochrome P450 family.</text>
</comment>
<gene>
    <name evidence="10" type="primary">LOC111297573</name>
</gene>
<dbReference type="Gene3D" id="1.10.630.10">
    <property type="entry name" value="Cytochrome P450"/>
    <property type="match status" value="1"/>
</dbReference>
<evidence type="ECO:0000256" key="7">
    <source>
        <dbReference type="PIRSR" id="PIRSR602401-1"/>
    </source>
</evidence>
<keyword evidence="6 8" id="KW-0503">Monooxygenase</keyword>
<keyword evidence="3 7" id="KW-0479">Metal-binding</keyword>